<dbReference type="AlphaFoldDB" id="A0A0N5BIL9"/>
<accession>A0A0N5BIL9</accession>
<evidence type="ECO:0000313" key="2">
    <source>
        <dbReference type="Proteomes" id="UP000046392"/>
    </source>
</evidence>
<reference evidence="3" key="1">
    <citation type="submission" date="2017-02" db="UniProtKB">
        <authorList>
            <consortium name="WormBaseParasite"/>
        </authorList>
    </citation>
    <scope>IDENTIFICATION</scope>
</reference>
<feature type="compositionally biased region" description="Basic and acidic residues" evidence="1">
    <location>
        <begin position="13"/>
        <end position="28"/>
    </location>
</feature>
<sequence>MRKDKAKTAPTEKMNKEEKETSKGDATDDEVYKVAFNAHFDDMWEQLRIMSIIKRLLTSSGGHDVKIPREYAKL</sequence>
<evidence type="ECO:0000313" key="3">
    <source>
        <dbReference type="WBParaSite" id="SPAL_0000579900.1"/>
    </source>
</evidence>
<protein>
    <submittedName>
        <fullName evidence="3">EIF-3c_N domain-containing protein</fullName>
    </submittedName>
</protein>
<keyword evidence="2" id="KW-1185">Reference proteome</keyword>
<proteinExistence type="predicted"/>
<dbReference type="Proteomes" id="UP000046392">
    <property type="component" value="Unplaced"/>
</dbReference>
<organism evidence="2 3">
    <name type="scientific">Strongyloides papillosus</name>
    <name type="common">Intestinal threadworm</name>
    <dbReference type="NCBI Taxonomy" id="174720"/>
    <lineage>
        <taxon>Eukaryota</taxon>
        <taxon>Metazoa</taxon>
        <taxon>Ecdysozoa</taxon>
        <taxon>Nematoda</taxon>
        <taxon>Chromadorea</taxon>
        <taxon>Rhabditida</taxon>
        <taxon>Tylenchina</taxon>
        <taxon>Panagrolaimomorpha</taxon>
        <taxon>Strongyloidoidea</taxon>
        <taxon>Strongyloididae</taxon>
        <taxon>Strongyloides</taxon>
    </lineage>
</organism>
<name>A0A0N5BIL9_STREA</name>
<dbReference type="WBParaSite" id="SPAL_0000579900.1">
    <property type="protein sequence ID" value="SPAL_0000579900.1"/>
    <property type="gene ID" value="SPAL_0000579900"/>
</dbReference>
<evidence type="ECO:0000256" key="1">
    <source>
        <dbReference type="SAM" id="MobiDB-lite"/>
    </source>
</evidence>
<feature type="region of interest" description="Disordered" evidence="1">
    <location>
        <begin position="1"/>
        <end position="28"/>
    </location>
</feature>